<evidence type="ECO:0000313" key="1">
    <source>
        <dbReference type="EMBL" id="WOL00978.1"/>
    </source>
</evidence>
<dbReference type="AlphaFoldDB" id="A0AAQ3K2Y5"/>
<sequence>MIAPIKYKPFIDIMGHDIHQVGYYLEPAYQYKYALGTRDSLLFTLHKVIQRMSATNVEVAQVISESRYFRDESGNFEKLVYVHYNMRLRMRALKKEDRDEAYVDLFDAEFIQSDTDPMMDWWSAIESDQPLLDEPGDPHRPSPIACIYALESKSQQDTTA</sequence>
<protein>
    <submittedName>
        <fullName evidence="1">Uncharacterized protein</fullName>
    </submittedName>
</protein>
<proteinExistence type="predicted"/>
<dbReference type="Proteomes" id="UP001327560">
    <property type="component" value="Chromosome 3"/>
</dbReference>
<accession>A0AAQ3K2Y5</accession>
<gene>
    <name evidence="1" type="ORF">Cni_G09691</name>
</gene>
<organism evidence="1 2">
    <name type="scientific">Canna indica</name>
    <name type="common">Indian-shot</name>
    <dbReference type="NCBI Taxonomy" id="4628"/>
    <lineage>
        <taxon>Eukaryota</taxon>
        <taxon>Viridiplantae</taxon>
        <taxon>Streptophyta</taxon>
        <taxon>Embryophyta</taxon>
        <taxon>Tracheophyta</taxon>
        <taxon>Spermatophyta</taxon>
        <taxon>Magnoliopsida</taxon>
        <taxon>Liliopsida</taxon>
        <taxon>Zingiberales</taxon>
        <taxon>Cannaceae</taxon>
        <taxon>Canna</taxon>
    </lineage>
</organism>
<keyword evidence="2" id="KW-1185">Reference proteome</keyword>
<reference evidence="1 2" key="1">
    <citation type="submission" date="2023-10" db="EMBL/GenBank/DDBJ databases">
        <title>Chromosome-scale genome assembly provides insights into flower coloration mechanisms of Canna indica.</title>
        <authorList>
            <person name="Li C."/>
        </authorList>
    </citation>
    <scope>NUCLEOTIDE SEQUENCE [LARGE SCALE GENOMIC DNA]</scope>
    <source>
        <tissue evidence="1">Flower</tissue>
    </source>
</reference>
<evidence type="ECO:0000313" key="2">
    <source>
        <dbReference type="Proteomes" id="UP001327560"/>
    </source>
</evidence>
<name>A0AAQ3K2Y5_9LILI</name>
<dbReference type="EMBL" id="CP136892">
    <property type="protein sequence ID" value="WOL00978.1"/>
    <property type="molecule type" value="Genomic_DNA"/>
</dbReference>